<dbReference type="AlphaFoldDB" id="F9NU00"/>
<dbReference type="PATRIC" id="fig|1051006.4.peg.644"/>
<comment type="caution">
    <text evidence="1">The sequence shown here is derived from an EMBL/GenBank/DDBJ whole genome shotgun (WGS) entry which is preliminary data.</text>
</comment>
<protein>
    <submittedName>
        <fullName evidence="1">Uncharacterized protein</fullName>
    </submittedName>
</protein>
<organism evidence="1 2">
    <name type="scientific">[Propionibacterium] namnetense SK182B-JCVI</name>
    <dbReference type="NCBI Taxonomy" id="1051006"/>
    <lineage>
        <taxon>Bacteria</taxon>
        <taxon>Bacillati</taxon>
        <taxon>Actinomycetota</taxon>
        <taxon>Actinomycetes</taxon>
        <taxon>Propionibacteriales</taxon>
        <taxon>Propionibacteriaceae</taxon>
        <taxon>Cutibacterium</taxon>
    </lineage>
</organism>
<sequence>MLILGQIRHLAVHTDAIGLGPSKMHSRLAPRFLLELGATGTLTLED</sequence>
<reference evidence="1 2" key="1">
    <citation type="submission" date="2011-07" db="EMBL/GenBank/DDBJ databases">
        <title>Genome Sequence of Propionibacterium acnes SK182B-JCVI.</title>
        <authorList>
            <person name="Durkin A.S."/>
            <person name="Madupu R."/>
            <person name="Hostetler J."/>
            <person name="Radune D."/>
            <person name="Torralba M."/>
            <person name="Methe B."/>
            <person name="Sutton G."/>
            <person name="Strausberg R.L."/>
            <person name="Nelson K.E."/>
        </authorList>
    </citation>
    <scope>NUCLEOTIDE SEQUENCE [LARGE SCALE GENOMIC DNA]</scope>
    <source>
        <strain evidence="1 2">SK182B-JCVI</strain>
    </source>
</reference>
<name>F9NU00_9ACTN</name>
<evidence type="ECO:0000313" key="1">
    <source>
        <dbReference type="EMBL" id="EGR98032.1"/>
    </source>
</evidence>
<dbReference type="STRING" id="1574624.GCA_001642025_00301"/>
<proteinExistence type="predicted"/>
<accession>F9NU00</accession>
<evidence type="ECO:0000313" key="2">
    <source>
        <dbReference type="Proteomes" id="UP000007832"/>
    </source>
</evidence>
<dbReference type="Proteomes" id="UP000007832">
    <property type="component" value="Unassembled WGS sequence"/>
</dbReference>
<gene>
    <name evidence="1" type="ORF">HMPREF1162_0527</name>
</gene>
<dbReference type="EMBL" id="AFUN01000007">
    <property type="protein sequence ID" value="EGR98032.1"/>
    <property type="molecule type" value="Genomic_DNA"/>
</dbReference>